<dbReference type="InterPro" id="IPR006329">
    <property type="entry name" value="AMPD"/>
</dbReference>
<evidence type="ECO:0000256" key="2">
    <source>
        <dbReference type="ARBA" id="ARBA00004955"/>
    </source>
</evidence>
<protein>
    <recommendedName>
        <fullName evidence="4">AMP deaminase</fullName>
        <ecNumber evidence="4">3.5.4.6</ecNumber>
    </recommendedName>
</protein>
<reference evidence="9 10" key="1">
    <citation type="journal article" date="2018" name="Mol. Biol. Evol.">
        <title>Analysis of the draft genome of the red seaweed Gracilariopsis chorda provides insights into genome size evolution in Rhodophyta.</title>
        <authorList>
            <person name="Lee J."/>
            <person name="Yang E.C."/>
            <person name="Graf L."/>
            <person name="Yang J.H."/>
            <person name="Qiu H."/>
            <person name="Zel Zion U."/>
            <person name="Chan C.X."/>
            <person name="Stephens T.G."/>
            <person name="Weber A.P.M."/>
            <person name="Boo G.H."/>
            <person name="Boo S.M."/>
            <person name="Kim K.M."/>
            <person name="Shin Y."/>
            <person name="Jung M."/>
            <person name="Lee S.J."/>
            <person name="Yim H.S."/>
            <person name="Lee J.H."/>
            <person name="Bhattacharya D."/>
            <person name="Yoon H.S."/>
        </authorList>
    </citation>
    <scope>NUCLEOTIDE SEQUENCE [LARGE SCALE GENOMIC DNA]</scope>
    <source>
        <strain evidence="9 10">SKKU-2015</strain>
        <tissue evidence="9">Whole body</tissue>
    </source>
</reference>
<dbReference type="STRING" id="448386.A0A2V3J1M8"/>
<dbReference type="SUPFAM" id="SSF51556">
    <property type="entry name" value="Metallo-dependent hydrolases"/>
    <property type="match status" value="1"/>
</dbReference>
<keyword evidence="10" id="KW-1185">Reference proteome</keyword>
<evidence type="ECO:0000256" key="8">
    <source>
        <dbReference type="ARBA" id="ARBA00023080"/>
    </source>
</evidence>
<evidence type="ECO:0000313" key="10">
    <source>
        <dbReference type="Proteomes" id="UP000247409"/>
    </source>
</evidence>
<dbReference type="OrthoDB" id="1723809at2759"/>
<dbReference type="GO" id="GO:0032264">
    <property type="term" value="P:IMP salvage"/>
    <property type="evidence" value="ECO:0007669"/>
    <property type="project" value="InterPro"/>
</dbReference>
<dbReference type="EMBL" id="NBIV01000014">
    <property type="protein sequence ID" value="PXF48326.1"/>
    <property type="molecule type" value="Genomic_DNA"/>
</dbReference>
<comment type="pathway">
    <text evidence="2">Purine metabolism; IMP biosynthesis via salvage pathway; IMP from AMP: step 1/1.</text>
</comment>
<dbReference type="GO" id="GO:0003876">
    <property type="term" value="F:AMP deaminase activity"/>
    <property type="evidence" value="ECO:0007669"/>
    <property type="project" value="UniProtKB-EC"/>
</dbReference>
<dbReference type="GO" id="GO:0046033">
    <property type="term" value="P:AMP metabolic process"/>
    <property type="evidence" value="ECO:0007669"/>
    <property type="project" value="TreeGrafter"/>
</dbReference>
<dbReference type="GO" id="GO:0005829">
    <property type="term" value="C:cytosol"/>
    <property type="evidence" value="ECO:0007669"/>
    <property type="project" value="TreeGrafter"/>
</dbReference>
<dbReference type="PANTHER" id="PTHR11359">
    <property type="entry name" value="AMP DEAMINASE"/>
    <property type="match status" value="1"/>
</dbReference>
<dbReference type="EC" id="3.5.4.6" evidence="4"/>
<dbReference type="Proteomes" id="UP000247409">
    <property type="component" value="Unassembled WGS sequence"/>
</dbReference>
<dbReference type="Gene3D" id="4.10.800.20">
    <property type="match status" value="1"/>
</dbReference>
<dbReference type="AlphaFoldDB" id="A0A2V3J1M8"/>
<evidence type="ECO:0000256" key="4">
    <source>
        <dbReference type="ARBA" id="ARBA00012775"/>
    </source>
</evidence>
<dbReference type="Gene3D" id="3.20.20.140">
    <property type="entry name" value="Metal-dependent hydrolases"/>
    <property type="match status" value="1"/>
</dbReference>
<keyword evidence="7" id="KW-0862">Zinc</keyword>
<keyword evidence="6" id="KW-0378">Hydrolase</keyword>
<keyword evidence="8" id="KW-0546">Nucleotide metabolism</keyword>
<organism evidence="9 10">
    <name type="scientific">Gracilariopsis chorda</name>
    <dbReference type="NCBI Taxonomy" id="448386"/>
    <lineage>
        <taxon>Eukaryota</taxon>
        <taxon>Rhodophyta</taxon>
        <taxon>Florideophyceae</taxon>
        <taxon>Rhodymeniophycidae</taxon>
        <taxon>Gracilariales</taxon>
        <taxon>Gracilariaceae</taxon>
        <taxon>Gracilariopsis</taxon>
    </lineage>
</organism>
<dbReference type="Pfam" id="PF19326">
    <property type="entry name" value="AMP_deaminase"/>
    <property type="match status" value="1"/>
</dbReference>
<dbReference type="FunFam" id="3.20.20.140:FF:000035">
    <property type="entry name" value="Probable amp deaminase"/>
    <property type="match status" value="1"/>
</dbReference>
<dbReference type="PANTHER" id="PTHR11359:SF0">
    <property type="entry name" value="AMP DEAMINASE"/>
    <property type="match status" value="1"/>
</dbReference>
<name>A0A2V3J1M8_9FLOR</name>
<evidence type="ECO:0000256" key="3">
    <source>
        <dbReference type="ARBA" id="ARBA00006676"/>
    </source>
</evidence>
<keyword evidence="5" id="KW-0479">Metal-binding</keyword>
<evidence type="ECO:0000256" key="6">
    <source>
        <dbReference type="ARBA" id="ARBA00022801"/>
    </source>
</evidence>
<evidence type="ECO:0000313" key="9">
    <source>
        <dbReference type="EMBL" id="PXF48326.1"/>
    </source>
</evidence>
<evidence type="ECO:0000256" key="1">
    <source>
        <dbReference type="ARBA" id="ARBA00001947"/>
    </source>
</evidence>
<accession>A0A2V3J1M8</accession>
<proteinExistence type="inferred from homology"/>
<evidence type="ECO:0000256" key="5">
    <source>
        <dbReference type="ARBA" id="ARBA00022723"/>
    </source>
</evidence>
<dbReference type="InterPro" id="IPR032466">
    <property type="entry name" value="Metal_Hydrolase"/>
</dbReference>
<dbReference type="NCBIfam" id="TIGR01429">
    <property type="entry name" value="AMP_deaminase"/>
    <property type="match status" value="1"/>
</dbReference>
<gene>
    <name evidence="9" type="ORF">BWQ96_01786</name>
</gene>
<comment type="similarity">
    <text evidence="3">Belongs to the metallo-dependent hydrolases superfamily. Adenosine and AMP deaminases family.</text>
</comment>
<comment type="cofactor">
    <cofactor evidence="1">
        <name>Zn(2+)</name>
        <dbReference type="ChEBI" id="CHEBI:29105"/>
    </cofactor>
</comment>
<dbReference type="GO" id="GO:0046872">
    <property type="term" value="F:metal ion binding"/>
    <property type="evidence" value="ECO:0007669"/>
    <property type="project" value="UniProtKB-KW"/>
</dbReference>
<evidence type="ECO:0000256" key="7">
    <source>
        <dbReference type="ARBA" id="ARBA00022833"/>
    </source>
</evidence>
<dbReference type="FunFam" id="4.10.800.20:FF:000001">
    <property type="entry name" value="AMP deaminase"/>
    <property type="match status" value="1"/>
</dbReference>
<sequence>MEHAAPSDDPAPMHPAVDEEDTLTSATLDHRRSTMRSAAANFKRLEPPSPNHFRRLSVTPGPRTSFEEHSAKNLRRAVALRERWLYRPQVPEWVNYRKPRTTNEDVSSVFVSPPYDPFEPRLPPASDHVCQWYNGVVNVFTNRVNVMRRQPLIRGTKLHDFARDLVALSAIMNDPDTRSFCHRRLVLLQERFNMYLLLNDNQERLEQIAVPHRDFYNVSKVDVHVHHSSMTNQKHLLTFIKHKVKKFGNETVLANREDPNGKPLTLNQVFKSLDLQPHELSVDTLDVHADNTTFHRFDRFNLKYNPFGQSRLREVFMKTDNFIKGRYLAELTREVFEDLRSTKYQNSEYRISIYGRDAMEWDKLGTWFEDHRLFSHNVRWLIQIPRLFSIYRQMGRLNSFQDMLDNIFNPVFEATVDPGSHPQVSRLLQQIVGFDTVDDESQPQARVDLRRCGPPETWTSDENPPYSYYSFFIYSNLAVLNKLRESKGMNTFAYRPHAGEAGDIEHLASSFLLAHGINHGLNLKKSPVLQYLFYLTQMGIAMSPLSNNALFCELTKNPLPTFFQRGLNVTLSTDDPLQFAFTREPLMEEYSVAAQVWKLSNTDLCELARNSVLQSGFEACVKAAWLGKDWYKSGEAGNDISRTNVPSIRLCYRYETLLEELKLIYDDGVPRDIFVLPTFVYCGGGSYGDGMGDGENVRGGETVADGVEVGVEGDGHNGRRGVGNENDVIQRANYDGASLMSSAGVASDGQIM</sequence>
<comment type="caution">
    <text evidence="9">The sequence shown here is derived from an EMBL/GenBank/DDBJ whole genome shotgun (WGS) entry which is preliminary data.</text>
</comment>